<evidence type="ECO:0000256" key="2">
    <source>
        <dbReference type="SAM" id="Phobius"/>
    </source>
</evidence>
<dbReference type="PANTHER" id="PTHR37312:SF1">
    <property type="entry name" value="MEMBRANE-BOUND ACYLTRANSFERASE YKRP-RELATED"/>
    <property type="match status" value="1"/>
</dbReference>
<protein>
    <submittedName>
        <fullName evidence="4">Acyltransferase family protein</fullName>
    </submittedName>
</protein>
<keyword evidence="2" id="KW-0472">Membrane</keyword>
<feature type="transmembrane region" description="Helical" evidence="2">
    <location>
        <begin position="279"/>
        <end position="297"/>
    </location>
</feature>
<dbReference type="PANTHER" id="PTHR37312">
    <property type="entry name" value="MEMBRANE-BOUND ACYLTRANSFERASE YKRP-RELATED"/>
    <property type="match status" value="1"/>
</dbReference>
<feature type="transmembrane region" description="Helical" evidence="2">
    <location>
        <begin position="159"/>
        <end position="191"/>
    </location>
</feature>
<accession>A0ABS7QZA2</accession>
<keyword evidence="4" id="KW-0808">Transferase</keyword>
<keyword evidence="2" id="KW-1133">Transmembrane helix</keyword>
<feature type="transmembrane region" description="Helical" evidence="2">
    <location>
        <begin position="253"/>
        <end position="274"/>
    </location>
</feature>
<keyword evidence="5" id="KW-1185">Reference proteome</keyword>
<keyword evidence="4" id="KW-0012">Acyltransferase</keyword>
<keyword evidence="2" id="KW-0812">Transmembrane</keyword>
<dbReference type="InterPro" id="IPR002656">
    <property type="entry name" value="Acyl_transf_3_dom"/>
</dbReference>
<evidence type="ECO:0000256" key="1">
    <source>
        <dbReference type="SAM" id="MobiDB-lite"/>
    </source>
</evidence>
<organism evidence="4 5">
    <name type="scientific">Streptantibioticus parmotrematis</name>
    <dbReference type="NCBI Taxonomy" id="2873249"/>
    <lineage>
        <taxon>Bacteria</taxon>
        <taxon>Bacillati</taxon>
        <taxon>Actinomycetota</taxon>
        <taxon>Actinomycetes</taxon>
        <taxon>Kitasatosporales</taxon>
        <taxon>Streptomycetaceae</taxon>
        <taxon>Streptantibioticus</taxon>
    </lineage>
</organism>
<dbReference type="RefSeq" id="WP_222980747.1">
    <property type="nucleotide sequence ID" value="NZ_JAINVZ010000020.1"/>
</dbReference>
<comment type="caution">
    <text evidence="4">The sequence shown here is derived from an EMBL/GenBank/DDBJ whole genome shotgun (WGS) entry which is preliminary data.</text>
</comment>
<feature type="transmembrane region" description="Helical" evidence="2">
    <location>
        <begin position="65"/>
        <end position="85"/>
    </location>
</feature>
<reference evidence="4 5" key="1">
    <citation type="submission" date="2021-08" db="EMBL/GenBank/DDBJ databases">
        <title>Streptomyces sp. PTM05 isolated from lichen.</title>
        <authorList>
            <person name="Somphong A."/>
            <person name="Phongsopitanun W."/>
            <person name="Tanasupawat S."/>
        </authorList>
    </citation>
    <scope>NUCLEOTIDE SEQUENCE [LARGE SCALE GENOMIC DNA]</scope>
    <source>
        <strain evidence="4 5">Ptm05</strain>
    </source>
</reference>
<feature type="transmembrane region" description="Helical" evidence="2">
    <location>
        <begin position="212"/>
        <end position="233"/>
    </location>
</feature>
<feature type="transmembrane region" description="Helical" evidence="2">
    <location>
        <begin position="317"/>
        <end position="334"/>
    </location>
</feature>
<name>A0ABS7QZA2_9ACTN</name>
<feature type="compositionally biased region" description="Basic and acidic residues" evidence="1">
    <location>
        <begin position="1"/>
        <end position="11"/>
    </location>
</feature>
<feature type="transmembrane region" description="Helical" evidence="2">
    <location>
        <begin position="97"/>
        <end position="117"/>
    </location>
</feature>
<dbReference type="Pfam" id="PF01757">
    <property type="entry name" value="Acyl_transf_3"/>
    <property type="match status" value="1"/>
</dbReference>
<dbReference type="InterPro" id="IPR052734">
    <property type="entry name" value="Nod_factor_acetyltransferase"/>
</dbReference>
<sequence>MTTADTLRKSDPVAGEPPAEAAVPPRPRPARDPFFDNAKFLLVVLVVIGHNWYPLIGESRAVKAAYMVVYAFHMPAFILLSGYFSRNFEARPDQVRRLVKSVLLPYLIFQAIYLAVIDRINGTHFTMNWNYPSYLCWFLVALFAWRLTTPLWKALPQPIVIAVLVSIVAGLMNVGVDFASARILEFLPWFVAGLSMKPEHFQWLRRSSVRRWSAAAVLVALPVAYLLAPAANVKWLDNEWGTETLGVGDAEYVGIRLALLLASTVMVISVLALVPRRKLWFTALGAVTMYPYLLHGLVVQAGEWAGVHNAVAKDGPLAIVSLTAGAVLLALVLASPPVRKLAHWAVEPSVPRPPSPRALLGR</sequence>
<evidence type="ECO:0000259" key="3">
    <source>
        <dbReference type="Pfam" id="PF01757"/>
    </source>
</evidence>
<feature type="domain" description="Acyltransferase 3" evidence="3">
    <location>
        <begin position="33"/>
        <end position="334"/>
    </location>
</feature>
<feature type="compositionally biased region" description="Low complexity" evidence="1">
    <location>
        <begin position="12"/>
        <end position="23"/>
    </location>
</feature>
<evidence type="ECO:0000313" key="4">
    <source>
        <dbReference type="EMBL" id="MBY8888016.1"/>
    </source>
</evidence>
<feature type="transmembrane region" description="Helical" evidence="2">
    <location>
        <begin position="34"/>
        <end position="53"/>
    </location>
</feature>
<dbReference type="GO" id="GO:0016746">
    <property type="term" value="F:acyltransferase activity"/>
    <property type="evidence" value="ECO:0007669"/>
    <property type="project" value="UniProtKB-KW"/>
</dbReference>
<gene>
    <name evidence="4" type="ORF">K7472_24710</name>
</gene>
<evidence type="ECO:0000313" key="5">
    <source>
        <dbReference type="Proteomes" id="UP001198565"/>
    </source>
</evidence>
<dbReference type="Proteomes" id="UP001198565">
    <property type="component" value="Unassembled WGS sequence"/>
</dbReference>
<dbReference type="EMBL" id="JAINVZ010000020">
    <property type="protein sequence ID" value="MBY8888016.1"/>
    <property type="molecule type" value="Genomic_DNA"/>
</dbReference>
<proteinExistence type="predicted"/>
<feature type="region of interest" description="Disordered" evidence="1">
    <location>
        <begin position="1"/>
        <end position="28"/>
    </location>
</feature>